<dbReference type="EMBL" id="BSXT01000230">
    <property type="protein sequence ID" value="GMF21589.1"/>
    <property type="molecule type" value="Genomic_DNA"/>
</dbReference>
<protein>
    <submittedName>
        <fullName evidence="1">Unnamed protein product</fullName>
    </submittedName>
</protein>
<proteinExistence type="predicted"/>
<evidence type="ECO:0000313" key="1">
    <source>
        <dbReference type="EMBL" id="GMF21589.1"/>
    </source>
</evidence>
<sequence>MVTPSVMTTCTGLSVSVGTPSVTSAGLARTSGMLGGGFTFLGSAGSGAWMKSGIGMGPGAGSVVSVTPAMTASVSVTATWPTVSATFSSAIPNTGAFPAAPVIIPQYSGGGFGMKLDNKPAMMQGSFDLYAVQLETFLTRLNLWGVIENEAAVCASVSDVQFAMMDNIARGAILHGVPTADAELICHEITAQAMWISFVDK</sequence>
<accession>A0A9W6TY87</accession>
<dbReference type="AlphaFoldDB" id="A0A9W6TY87"/>
<dbReference type="Proteomes" id="UP001165121">
    <property type="component" value="Unassembled WGS sequence"/>
</dbReference>
<keyword evidence="2" id="KW-1185">Reference proteome</keyword>
<dbReference type="OrthoDB" id="120385at2759"/>
<evidence type="ECO:0000313" key="2">
    <source>
        <dbReference type="Proteomes" id="UP001165121"/>
    </source>
</evidence>
<reference evidence="1" key="1">
    <citation type="submission" date="2023-04" db="EMBL/GenBank/DDBJ databases">
        <title>Phytophthora fragariaefolia NBRC 109709.</title>
        <authorList>
            <person name="Ichikawa N."/>
            <person name="Sato H."/>
            <person name="Tonouchi N."/>
        </authorList>
    </citation>
    <scope>NUCLEOTIDE SEQUENCE</scope>
    <source>
        <strain evidence="1">NBRC 109709</strain>
    </source>
</reference>
<organism evidence="1 2">
    <name type="scientific">Phytophthora fragariaefolia</name>
    <dbReference type="NCBI Taxonomy" id="1490495"/>
    <lineage>
        <taxon>Eukaryota</taxon>
        <taxon>Sar</taxon>
        <taxon>Stramenopiles</taxon>
        <taxon>Oomycota</taxon>
        <taxon>Peronosporomycetes</taxon>
        <taxon>Peronosporales</taxon>
        <taxon>Peronosporaceae</taxon>
        <taxon>Phytophthora</taxon>
    </lineage>
</organism>
<comment type="caution">
    <text evidence="1">The sequence shown here is derived from an EMBL/GenBank/DDBJ whole genome shotgun (WGS) entry which is preliminary data.</text>
</comment>
<name>A0A9W6TY87_9STRA</name>
<gene>
    <name evidence="1" type="ORF">Pfra01_000291600</name>
</gene>